<dbReference type="GO" id="GO:0008270">
    <property type="term" value="F:zinc ion binding"/>
    <property type="evidence" value="ECO:0007669"/>
    <property type="project" value="UniProtKB-KW"/>
</dbReference>
<keyword evidence="9" id="KW-0234">DNA repair</keyword>
<sequence>MPEGHSVHRVARDHCLAFANQKMIVLSPQGRFEAEAKKISGRHLIGAEAFGKHLVYLWGTKTRAPKVDAKPAAIMHVHLGLYGKFRLHKNPPPDPRGAVRVRMIGYEKAFDLNGPNTCRLLSKEEFRTLKNRIGADPLRADADPELAWQKITKSRKAIGALLLDQSVVAGIGNIYRAEILFKLGIHPETKGCELSRETFDELWALSVELLQIGLKYNRIITVDRSDIDKPLSRLTRAERLLVYKKSRCSNCGNRVRQWEVAARKMYACEKCQRRVA</sequence>
<dbReference type="Pfam" id="PF06831">
    <property type="entry name" value="H2TH"/>
    <property type="match status" value="1"/>
</dbReference>
<keyword evidence="5 13" id="KW-0863">Zinc-finger</keyword>
<dbReference type="CDD" id="cd08970">
    <property type="entry name" value="AcNei1_N"/>
    <property type="match status" value="1"/>
</dbReference>
<dbReference type="SMART" id="SM00898">
    <property type="entry name" value="Fapy_DNA_glyco"/>
    <property type="match status" value="1"/>
</dbReference>
<dbReference type="InterPro" id="IPR010979">
    <property type="entry name" value="Ribosomal_uS13-like_H2TH"/>
</dbReference>
<dbReference type="PROSITE" id="PS51068">
    <property type="entry name" value="FPG_CAT"/>
    <property type="match status" value="1"/>
</dbReference>
<dbReference type="EMBL" id="CP042912">
    <property type="protein sequence ID" value="QEG20206.1"/>
    <property type="molecule type" value="Genomic_DNA"/>
</dbReference>
<evidence type="ECO:0000256" key="7">
    <source>
        <dbReference type="ARBA" id="ARBA00022833"/>
    </source>
</evidence>
<keyword evidence="17" id="KW-1185">Reference proteome</keyword>
<evidence type="ECO:0000256" key="13">
    <source>
        <dbReference type="PROSITE-ProRule" id="PRU00391"/>
    </source>
</evidence>
<evidence type="ECO:0000256" key="9">
    <source>
        <dbReference type="ARBA" id="ARBA00023204"/>
    </source>
</evidence>
<comment type="similarity">
    <text evidence="1">Belongs to the FPG family.</text>
</comment>
<feature type="domain" description="Formamidopyrimidine-DNA glycosylase catalytic" evidence="15">
    <location>
        <begin position="1"/>
        <end position="105"/>
    </location>
</feature>
<keyword evidence="10" id="KW-0456">Lyase</keyword>
<reference evidence="16 17" key="1">
    <citation type="submission" date="2019-08" db="EMBL/GenBank/DDBJ databases">
        <title>Deep-cultivation of Planctomycetes and their phenomic and genomic characterization uncovers novel biology.</title>
        <authorList>
            <person name="Wiegand S."/>
            <person name="Jogler M."/>
            <person name="Boedeker C."/>
            <person name="Pinto D."/>
            <person name="Vollmers J."/>
            <person name="Rivas-Marin E."/>
            <person name="Kohn T."/>
            <person name="Peeters S.H."/>
            <person name="Heuer A."/>
            <person name="Rast P."/>
            <person name="Oberbeckmann S."/>
            <person name="Bunk B."/>
            <person name="Jeske O."/>
            <person name="Meyerdierks A."/>
            <person name="Storesund J.E."/>
            <person name="Kallscheuer N."/>
            <person name="Luecker S."/>
            <person name="Lage O.M."/>
            <person name="Pohl T."/>
            <person name="Merkel B.J."/>
            <person name="Hornburger P."/>
            <person name="Mueller R.-W."/>
            <person name="Bruemmer F."/>
            <person name="Labrenz M."/>
            <person name="Spormann A.M."/>
            <person name="Op den Camp H."/>
            <person name="Overmann J."/>
            <person name="Amann R."/>
            <person name="Jetten M.S.M."/>
            <person name="Mascher T."/>
            <person name="Medema M.H."/>
            <person name="Devos D.P."/>
            <person name="Kaster A.-K."/>
            <person name="Ovreas L."/>
            <person name="Rohde M."/>
            <person name="Galperin M.Y."/>
            <person name="Jogler C."/>
        </authorList>
    </citation>
    <scope>NUCLEOTIDE SEQUENCE [LARGE SCALE GENOMIC DNA]</scope>
    <source>
        <strain evidence="16 17">FC18</strain>
    </source>
</reference>
<dbReference type="PANTHER" id="PTHR42697">
    <property type="entry name" value="ENDONUCLEASE 8"/>
    <property type="match status" value="1"/>
</dbReference>
<dbReference type="PROSITE" id="PS51066">
    <property type="entry name" value="ZF_FPG_2"/>
    <property type="match status" value="1"/>
</dbReference>
<dbReference type="SUPFAM" id="SSF46946">
    <property type="entry name" value="S13-like H2TH domain"/>
    <property type="match status" value="1"/>
</dbReference>
<evidence type="ECO:0000313" key="16">
    <source>
        <dbReference type="EMBL" id="QEG20206.1"/>
    </source>
</evidence>
<keyword evidence="16" id="KW-0255">Endonuclease</keyword>
<organism evidence="16 17">
    <name type="scientific">Mariniblastus fucicola</name>
    <dbReference type="NCBI Taxonomy" id="980251"/>
    <lineage>
        <taxon>Bacteria</taxon>
        <taxon>Pseudomonadati</taxon>
        <taxon>Planctomycetota</taxon>
        <taxon>Planctomycetia</taxon>
        <taxon>Pirellulales</taxon>
        <taxon>Pirellulaceae</taxon>
        <taxon>Mariniblastus</taxon>
    </lineage>
</organism>
<evidence type="ECO:0000256" key="5">
    <source>
        <dbReference type="ARBA" id="ARBA00022771"/>
    </source>
</evidence>
<evidence type="ECO:0000259" key="15">
    <source>
        <dbReference type="PROSITE" id="PS51068"/>
    </source>
</evidence>
<evidence type="ECO:0000256" key="1">
    <source>
        <dbReference type="ARBA" id="ARBA00009409"/>
    </source>
</evidence>
<evidence type="ECO:0000256" key="2">
    <source>
        <dbReference type="ARBA" id="ARBA00012720"/>
    </source>
</evidence>
<keyword evidence="7" id="KW-0862">Zinc</keyword>
<evidence type="ECO:0000256" key="11">
    <source>
        <dbReference type="ARBA" id="ARBA00023268"/>
    </source>
</evidence>
<dbReference type="InterPro" id="IPR012319">
    <property type="entry name" value="FPG_cat"/>
</dbReference>
<dbReference type="Gene3D" id="3.20.190.10">
    <property type="entry name" value="MutM-like, N-terminal"/>
    <property type="match status" value="1"/>
</dbReference>
<evidence type="ECO:0000259" key="14">
    <source>
        <dbReference type="PROSITE" id="PS51066"/>
    </source>
</evidence>
<proteinExistence type="inferred from homology"/>
<evidence type="ECO:0000313" key="17">
    <source>
        <dbReference type="Proteomes" id="UP000322214"/>
    </source>
</evidence>
<dbReference type="GO" id="GO:0140078">
    <property type="term" value="F:class I DNA-(apurinic or apyrimidinic site) endonuclease activity"/>
    <property type="evidence" value="ECO:0007669"/>
    <property type="project" value="UniProtKB-EC"/>
</dbReference>
<keyword evidence="8" id="KW-0238">DNA-binding</keyword>
<keyword evidence="12 16" id="KW-0326">Glycosidase</keyword>
<dbReference type="GO" id="GO:0003684">
    <property type="term" value="F:damaged DNA binding"/>
    <property type="evidence" value="ECO:0007669"/>
    <property type="project" value="InterPro"/>
</dbReference>
<gene>
    <name evidence="16" type="primary">nei1</name>
    <name evidence="16" type="ORF">MFFC18_00530</name>
</gene>
<dbReference type="Gene3D" id="1.10.8.50">
    <property type="match status" value="1"/>
</dbReference>
<name>A0A5B9P6C6_9BACT</name>
<evidence type="ECO:0000256" key="8">
    <source>
        <dbReference type="ARBA" id="ARBA00023125"/>
    </source>
</evidence>
<evidence type="ECO:0000256" key="6">
    <source>
        <dbReference type="ARBA" id="ARBA00022801"/>
    </source>
</evidence>
<keyword evidence="4" id="KW-0227">DNA damage</keyword>
<evidence type="ECO:0000256" key="3">
    <source>
        <dbReference type="ARBA" id="ARBA00022723"/>
    </source>
</evidence>
<dbReference type="GO" id="GO:0000703">
    <property type="term" value="F:oxidized pyrimidine nucleobase lesion DNA N-glycosylase activity"/>
    <property type="evidence" value="ECO:0007669"/>
    <property type="project" value="TreeGrafter"/>
</dbReference>
<dbReference type="Pfam" id="PF01149">
    <property type="entry name" value="Fapy_DNA_glyco"/>
    <property type="match status" value="1"/>
</dbReference>
<dbReference type="Proteomes" id="UP000322214">
    <property type="component" value="Chromosome"/>
</dbReference>
<feature type="domain" description="FPG-type" evidence="14">
    <location>
        <begin position="241"/>
        <end position="273"/>
    </location>
</feature>
<dbReference type="PANTHER" id="PTHR42697:SF1">
    <property type="entry name" value="ENDONUCLEASE 8"/>
    <property type="match status" value="1"/>
</dbReference>
<accession>A0A5B9P6C6</accession>
<evidence type="ECO:0000256" key="4">
    <source>
        <dbReference type="ARBA" id="ARBA00022763"/>
    </source>
</evidence>
<dbReference type="InterPro" id="IPR035937">
    <property type="entry name" value="FPG_N"/>
</dbReference>
<keyword evidence="6 16" id="KW-0378">Hydrolase</keyword>
<keyword evidence="3" id="KW-0479">Metal-binding</keyword>
<dbReference type="STRING" id="980251.GCA_001642875_03708"/>
<keyword evidence="16" id="KW-0540">Nuclease</keyword>
<dbReference type="InterPro" id="IPR015886">
    <property type="entry name" value="H2TH_FPG"/>
</dbReference>
<dbReference type="SUPFAM" id="SSF81624">
    <property type="entry name" value="N-terminal domain of MutM-like DNA repair proteins"/>
    <property type="match status" value="1"/>
</dbReference>
<protein>
    <recommendedName>
        <fullName evidence="2">DNA-(apurinic or apyrimidinic site) lyase</fullName>
        <ecNumber evidence="2">4.2.99.18</ecNumber>
    </recommendedName>
</protein>
<evidence type="ECO:0000256" key="12">
    <source>
        <dbReference type="ARBA" id="ARBA00023295"/>
    </source>
</evidence>
<dbReference type="RefSeq" id="WP_075085723.1">
    <property type="nucleotide sequence ID" value="NZ_CP042912.1"/>
</dbReference>
<evidence type="ECO:0000256" key="10">
    <source>
        <dbReference type="ARBA" id="ARBA00023239"/>
    </source>
</evidence>
<keyword evidence="11" id="KW-0511">Multifunctional enzyme</keyword>
<dbReference type="AlphaFoldDB" id="A0A5B9P6C6"/>
<dbReference type="GO" id="GO:0006284">
    <property type="term" value="P:base-excision repair"/>
    <property type="evidence" value="ECO:0007669"/>
    <property type="project" value="InterPro"/>
</dbReference>
<dbReference type="KEGG" id="mff:MFFC18_00530"/>
<dbReference type="SMART" id="SM01232">
    <property type="entry name" value="H2TH"/>
    <property type="match status" value="1"/>
</dbReference>
<dbReference type="OrthoDB" id="9800855at2"/>
<dbReference type="InterPro" id="IPR000214">
    <property type="entry name" value="Znf_DNA_glyclase/AP_lyase"/>
</dbReference>
<dbReference type="EC" id="4.2.99.18" evidence="2"/>